<dbReference type="EMBL" id="LR031874">
    <property type="protein sequence ID" value="VDD24666.1"/>
    <property type="molecule type" value="Genomic_DNA"/>
</dbReference>
<name>A0A3P6DB58_BRAOL</name>
<dbReference type="Pfam" id="PF02597">
    <property type="entry name" value="ThiS"/>
    <property type="match status" value="1"/>
</dbReference>
<dbReference type="InterPro" id="IPR003749">
    <property type="entry name" value="ThiS/MoaD-like"/>
</dbReference>
<dbReference type="InterPro" id="IPR016155">
    <property type="entry name" value="Mopterin_synth/thiamin_S_b"/>
</dbReference>
<protein>
    <recommendedName>
        <fullName evidence="2">Molybdopterin synthase sulfur carrier subunit</fullName>
    </recommendedName>
</protein>
<dbReference type="SUPFAM" id="SSF54285">
    <property type="entry name" value="MoaD/ThiS"/>
    <property type="match status" value="1"/>
</dbReference>
<organism evidence="1">
    <name type="scientific">Brassica oleracea</name>
    <name type="common">Wild cabbage</name>
    <dbReference type="NCBI Taxonomy" id="3712"/>
    <lineage>
        <taxon>Eukaryota</taxon>
        <taxon>Viridiplantae</taxon>
        <taxon>Streptophyta</taxon>
        <taxon>Embryophyta</taxon>
        <taxon>Tracheophyta</taxon>
        <taxon>Spermatophyta</taxon>
        <taxon>Magnoliopsida</taxon>
        <taxon>eudicotyledons</taxon>
        <taxon>Gunneridae</taxon>
        <taxon>Pentapetalae</taxon>
        <taxon>rosids</taxon>
        <taxon>malvids</taxon>
        <taxon>Brassicales</taxon>
        <taxon>Brassicaceae</taxon>
        <taxon>Brassiceae</taxon>
        <taxon>Brassica</taxon>
    </lineage>
</organism>
<dbReference type="AlphaFoldDB" id="A0A3P6DB58"/>
<accession>A0A3P6DB58</accession>
<proteinExistence type="predicted"/>
<reference evidence="1" key="1">
    <citation type="submission" date="2018-11" db="EMBL/GenBank/DDBJ databases">
        <authorList>
            <consortium name="Genoscope - CEA"/>
            <person name="William W."/>
        </authorList>
    </citation>
    <scope>NUCLEOTIDE SEQUENCE</scope>
</reference>
<evidence type="ECO:0008006" key="2">
    <source>
        <dbReference type="Google" id="ProtNLM"/>
    </source>
</evidence>
<gene>
    <name evidence="1" type="ORF">BOLC2T10290H</name>
</gene>
<sequence length="34" mass="3870">MVEFTIYSHVWTSWLSTIVKHRDELAVIPPISGG</sequence>
<evidence type="ECO:0000313" key="1">
    <source>
        <dbReference type="EMBL" id="VDD24666.1"/>
    </source>
</evidence>